<comment type="caution">
    <text evidence="3">The sequence shown here is derived from an EMBL/GenBank/DDBJ whole genome shotgun (WGS) entry which is preliminary data.</text>
</comment>
<name>A0ABQ7N929_BRACM</name>
<dbReference type="Gene3D" id="3.50.50.60">
    <property type="entry name" value="FAD/NAD(P)-binding domain"/>
    <property type="match status" value="1"/>
</dbReference>
<dbReference type="InterPro" id="IPR036188">
    <property type="entry name" value="FAD/NAD-bd_sf"/>
</dbReference>
<evidence type="ECO:0000259" key="2">
    <source>
        <dbReference type="Pfam" id="PF01266"/>
    </source>
</evidence>
<dbReference type="Pfam" id="PF01266">
    <property type="entry name" value="DAO"/>
    <property type="match status" value="1"/>
</dbReference>
<organism evidence="3 4">
    <name type="scientific">Brassica rapa subsp. trilocularis</name>
    <dbReference type="NCBI Taxonomy" id="1813537"/>
    <lineage>
        <taxon>Eukaryota</taxon>
        <taxon>Viridiplantae</taxon>
        <taxon>Streptophyta</taxon>
        <taxon>Embryophyta</taxon>
        <taxon>Tracheophyta</taxon>
        <taxon>Spermatophyta</taxon>
        <taxon>Magnoliopsida</taxon>
        <taxon>eudicotyledons</taxon>
        <taxon>Gunneridae</taxon>
        <taxon>Pentapetalae</taxon>
        <taxon>rosids</taxon>
        <taxon>malvids</taxon>
        <taxon>Brassicales</taxon>
        <taxon>Brassicaceae</taxon>
        <taxon>Brassiceae</taxon>
        <taxon>Brassica</taxon>
    </lineage>
</organism>
<gene>
    <name evidence="3" type="primary">A03p054570.1_BraROA</name>
    <name evidence="3" type="ORF">IGI04_012825</name>
</gene>
<feature type="region of interest" description="Disordered" evidence="1">
    <location>
        <begin position="1"/>
        <end position="114"/>
    </location>
</feature>
<dbReference type="PANTHER" id="PTHR13847">
    <property type="entry name" value="SARCOSINE DEHYDROGENASE-RELATED"/>
    <property type="match status" value="1"/>
</dbReference>
<dbReference type="EMBL" id="JADBGQ010000003">
    <property type="protein sequence ID" value="KAG5406706.1"/>
    <property type="molecule type" value="Genomic_DNA"/>
</dbReference>
<evidence type="ECO:0000313" key="3">
    <source>
        <dbReference type="EMBL" id="KAG5406706.1"/>
    </source>
</evidence>
<reference evidence="3 4" key="1">
    <citation type="submission" date="2021-03" db="EMBL/GenBank/DDBJ databases">
        <authorList>
            <person name="King G.J."/>
            <person name="Bancroft I."/>
            <person name="Baten A."/>
            <person name="Bloomfield J."/>
            <person name="Borpatragohain P."/>
            <person name="He Z."/>
            <person name="Irish N."/>
            <person name="Irwin J."/>
            <person name="Liu K."/>
            <person name="Mauleon R.P."/>
            <person name="Moore J."/>
            <person name="Morris R."/>
            <person name="Ostergaard L."/>
            <person name="Wang B."/>
            <person name="Wells R."/>
        </authorList>
    </citation>
    <scope>NUCLEOTIDE SEQUENCE [LARGE SCALE GENOMIC DNA]</scope>
    <source>
        <strain evidence="3">R-o-18</strain>
        <tissue evidence="3">Leaf</tissue>
    </source>
</reference>
<feature type="compositionally biased region" description="Basic and acidic residues" evidence="1">
    <location>
        <begin position="42"/>
        <end position="67"/>
    </location>
</feature>
<dbReference type="SUPFAM" id="SSF51905">
    <property type="entry name" value="FAD/NAD(P)-binding domain"/>
    <property type="match status" value="1"/>
</dbReference>
<evidence type="ECO:0000256" key="1">
    <source>
        <dbReference type="SAM" id="MobiDB-lite"/>
    </source>
</evidence>
<feature type="domain" description="FAD dependent oxidoreductase" evidence="2">
    <location>
        <begin position="259"/>
        <end position="634"/>
    </location>
</feature>
<dbReference type="PANTHER" id="PTHR13847:SF261">
    <property type="entry name" value="FAD-DEPENDENT OXIDOREDUCTASE FAMILY PROTEIN"/>
    <property type="match status" value="1"/>
</dbReference>
<evidence type="ECO:0000313" key="4">
    <source>
        <dbReference type="Proteomes" id="UP000823674"/>
    </source>
</evidence>
<feature type="compositionally biased region" description="Basic and acidic residues" evidence="1">
    <location>
        <begin position="190"/>
        <end position="205"/>
    </location>
</feature>
<sequence length="659" mass="70368">MPPGAKKRKAAKKKQQQQQASSPQTNLIPTTNHESREEDDVRIEKEVGLDTDERIEITDSSRDHDKNSSSSSSSSSSDDESGEVKKKESDESVSEAVTVSSVPTQAIPIAGDAPFMGSTANVIVESIGLMDSTTPPSDTLISNESSLPKPNEITAKVSLASDEGKQASSSATDSGKKENEGETSTLVPEGSKESEATSSHEEEAVVRPTHGVAQRTSWLSCCGLFDVTFFGGDMSYVFPRCLVSSSASISLPNRPPLRYAVLGAGFAGISVAWHLLKDCPKELSLSVDVYDEVGIGGGASGVSGGLLHPYSPKGKLLWHGGECWRECLELLSVAETAAASSSDAEKGDCNQSFGDFMVRRRGILRPATNAKTLSLMTDNARNCLAGCVVETIDKDVAQSLVPNLCLPLNSAFYLPGAMNVNPQRYLQALFLACQNSASESLGRTNITLVKQSIDNVLELEGEYDAVVICLGSKVNFLPGLTGKLPLRTCRGVITHLQLHESVRGSYPEAGPSILSDAWLAVQGPRDLHMGSTWEWQSRNYSPDVSAEEASKALAELLPKASAVYPDIDKWEFAGARAGLRAMPPVTSHGSLPLLGCVDQLVGAAEGGSCKFWVFGGLGSRGLLYHGWLGKLIAKAVLCCKEELLPSELTSWKMNNRVKS</sequence>
<feature type="compositionally biased region" description="Polar residues" evidence="1">
    <location>
        <begin position="21"/>
        <end position="32"/>
    </location>
</feature>
<dbReference type="Gene3D" id="3.30.9.10">
    <property type="entry name" value="D-Amino Acid Oxidase, subunit A, domain 2"/>
    <property type="match status" value="1"/>
</dbReference>
<feature type="compositionally biased region" description="Basic residues" evidence="1">
    <location>
        <begin position="1"/>
        <end position="15"/>
    </location>
</feature>
<dbReference type="InterPro" id="IPR006076">
    <property type="entry name" value="FAD-dep_OxRdtase"/>
</dbReference>
<feature type="region of interest" description="Disordered" evidence="1">
    <location>
        <begin position="158"/>
        <end position="209"/>
    </location>
</feature>
<proteinExistence type="predicted"/>
<dbReference type="Proteomes" id="UP000823674">
    <property type="component" value="Chromosome A03"/>
</dbReference>
<protein>
    <recommendedName>
        <fullName evidence="2">FAD dependent oxidoreductase domain-containing protein</fullName>
    </recommendedName>
</protein>
<keyword evidence="4" id="KW-1185">Reference proteome</keyword>
<accession>A0ABQ7N929</accession>